<feature type="compositionally biased region" description="Pro residues" evidence="1">
    <location>
        <begin position="158"/>
        <end position="169"/>
    </location>
</feature>
<keyword evidence="3" id="KW-1185">Reference proteome</keyword>
<evidence type="ECO:0000313" key="3">
    <source>
        <dbReference type="Proteomes" id="UP000664859"/>
    </source>
</evidence>
<protein>
    <submittedName>
        <fullName evidence="2">Uncharacterized protein</fullName>
    </submittedName>
</protein>
<dbReference type="Proteomes" id="UP000664859">
    <property type="component" value="Unassembled WGS sequence"/>
</dbReference>
<comment type="caution">
    <text evidence="2">The sequence shown here is derived from an EMBL/GenBank/DDBJ whole genome shotgun (WGS) entry which is preliminary data.</text>
</comment>
<dbReference type="EMBL" id="JAFCMP010000146">
    <property type="protein sequence ID" value="KAG5184969.1"/>
    <property type="molecule type" value="Genomic_DNA"/>
</dbReference>
<dbReference type="AlphaFoldDB" id="A0A835Z7T6"/>
<evidence type="ECO:0000256" key="1">
    <source>
        <dbReference type="SAM" id="MobiDB-lite"/>
    </source>
</evidence>
<name>A0A835Z7T6_9STRA</name>
<reference evidence="2" key="1">
    <citation type="submission" date="2021-02" db="EMBL/GenBank/DDBJ databases">
        <title>First Annotated Genome of the Yellow-green Alga Tribonema minus.</title>
        <authorList>
            <person name="Mahan K.M."/>
        </authorList>
    </citation>
    <scope>NUCLEOTIDE SEQUENCE</scope>
    <source>
        <strain evidence="2">UTEX B ZZ1240</strain>
    </source>
</reference>
<sequence length="221" mass="23837">MGATFGPVDIPRFADGLRQLWDKFNSIDPATVAAMAADGGAAVARGNGTAEEREVTSLLLDLVSVAESNNLRLQREFGLLIKQQLYFDRYTRILAPTLDPLRDSRIGLQKKAAKESGVLVEDADSMADNDSLEATLQDLKDINAAMQPHPPEGWEGEWPPPEWKGPRPPKGFKMTPENVAMLRRMGVKIPETAAEAEAVAVAVETSDGGEGDETPVVEVGA</sequence>
<evidence type="ECO:0000313" key="2">
    <source>
        <dbReference type="EMBL" id="KAG5184969.1"/>
    </source>
</evidence>
<gene>
    <name evidence="2" type="ORF">JKP88DRAFT_219503</name>
</gene>
<feature type="region of interest" description="Disordered" evidence="1">
    <location>
        <begin position="202"/>
        <end position="221"/>
    </location>
</feature>
<accession>A0A835Z7T6</accession>
<dbReference type="OrthoDB" id="427480at2759"/>
<proteinExistence type="predicted"/>
<organism evidence="2 3">
    <name type="scientific">Tribonema minus</name>
    <dbReference type="NCBI Taxonomy" id="303371"/>
    <lineage>
        <taxon>Eukaryota</taxon>
        <taxon>Sar</taxon>
        <taxon>Stramenopiles</taxon>
        <taxon>Ochrophyta</taxon>
        <taxon>PX clade</taxon>
        <taxon>Xanthophyceae</taxon>
        <taxon>Tribonematales</taxon>
        <taxon>Tribonemataceae</taxon>
        <taxon>Tribonema</taxon>
    </lineage>
</organism>
<feature type="region of interest" description="Disordered" evidence="1">
    <location>
        <begin position="151"/>
        <end position="174"/>
    </location>
</feature>